<evidence type="ECO:0000313" key="4">
    <source>
        <dbReference type="WBParaSite" id="TCNE_0000262901-mRNA-1"/>
    </source>
</evidence>
<accession>A0A183U2A9</accession>
<dbReference type="AlphaFoldDB" id="A0A183U2A9"/>
<reference evidence="2 3" key="2">
    <citation type="submission" date="2018-11" db="EMBL/GenBank/DDBJ databases">
        <authorList>
            <consortium name="Pathogen Informatics"/>
        </authorList>
    </citation>
    <scope>NUCLEOTIDE SEQUENCE [LARGE SCALE GENOMIC DNA]</scope>
</reference>
<gene>
    <name evidence="2" type="ORF">TCNE_LOCUS2629</name>
</gene>
<name>A0A183U2A9_TOXCA</name>
<keyword evidence="1" id="KW-0812">Transmembrane</keyword>
<keyword evidence="1" id="KW-1133">Transmembrane helix</keyword>
<evidence type="ECO:0000313" key="3">
    <source>
        <dbReference type="Proteomes" id="UP000050794"/>
    </source>
</evidence>
<dbReference type="EMBL" id="UYWY01002772">
    <property type="protein sequence ID" value="VDM28346.1"/>
    <property type="molecule type" value="Genomic_DNA"/>
</dbReference>
<feature type="transmembrane region" description="Helical" evidence="1">
    <location>
        <begin position="94"/>
        <end position="119"/>
    </location>
</feature>
<evidence type="ECO:0000256" key="1">
    <source>
        <dbReference type="SAM" id="Phobius"/>
    </source>
</evidence>
<protein>
    <submittedName>
        <fullName evidence="4">CW-type domain-containing protein</fullName>
    </submittedName>
</protein>
<keyword evidence="3" id="KW-1185">Reference proteome</keyword>
<dbReference type="Proteomes" id="UP000050794">
    <property type="component" value="Unassembled WGS sequence"/>
</dbReference>
<keyword evidence="1" id="KW-0472">Membrane</keyword>
<dbReference type="WBParaSite" id="TCNE_0000262901-mRNA-1">
    <property type="protein sequence ID" value="TCNE_0000262901-mRNA-1"/>
    <property type="gene ID" value="TCNE_0000262901"/>
</dbReference>
<proteinExistence type="predicted"/>
<sequence length="121" mass="13965">MRSDASADVFAAPRSTNTNSRWLRWSAEMTDEDETAGKTPEECRDCGLWEVDPVYYSLSGNNKVIPHICQSHPVWSYHDEQQCSSKQYPVGHLYLQLAVGVGLLRLYKVFLILLFLILYHW</sequence>
<organism evidence="3 4">
    <name type="scientific">Toxocara canis</name>
    <name type="common">Canine roundworm</name>
    <dbReference type="NCBI Taxonomy" id="6265"/>
    <lineage>
        <taxon>Eukaryota</taxon>
        <taxon>Metazoa</taxon>
        <taxon>Ecdysozoa</taxon>
        <taxon>Nematoda</taxon>
        <taxon>Chromadorea</taxon>
        <taxon>Rhabditida</taxon>
        <taxon>Spirurina</taxon>
        <taxon>Ascaridomorpha</taxon>
        <taxon>Ascaridoidea</taxon>
        <taxon>Toxocaridae</taxon>
        <taxon>Toxocara</taxon>
    </lineage>
</organism>
<evidence type="ECO:0000313" key="2">
    <source>
        <dbReference type="EMBL" id="VDM28346.1"/>
    </source>
</evidence>
<reference evidence="4" key="1">
    <citation type="submission" date="2016-06" db="UniProtKB">
        <authorList>
            <consortium name="WormBaseParasite"/>
        </authorList>
    </citation>
    <scope>IDENTIFICATION</scope>
</reference>